<protein>
    <submittedName>
        <fullName evidence="7">Alpha-N-acetylglucosaminidase isoform X1</fullName>
    </submittedName>
</protein>
<feature type="signal peptide" evidence="2">
    <location>
        <begin position="1"/>
        <end position="21"/>
    </location>
</feature>
<dbReference type="InterPro" id="IPR024732">
    <property type="entry name" value="NAGLU_C"/>
</dbReference>
<dbReference type="Gene3D" id="1.20.120.670">
    <property type="entry name" value="N-acetyl-b-d-glucoasminidase"/>
    <property type="match status" value="1"/>
</dbReference>
<organism evidence="6 7">
    <name type="scientific">Agrilus planipennis</name>
    <name type="common">Emerald ash borer</name>
    <name type="synonym">Agrilus marcopoli</name>
    <dbReference type="NCBI Taxonomy" id="224129"/>
    <lineage>
        <taxon>Eukaryota</taxon>
        <taxon>Metazoa</taxon>
        <taxon>Ecdysozoa</taxon>
        <taxon>Arthropoda</taxon>
        <taxon>Hexapoda</taxon>
        <taxon>Insecta</taxon>
        <taxon>Pterygota</taxon>
        <taxon>Neoptera</taxon>
        <taxon>Endopterygota</taxon>
        <taxon>Coleoptera</taxon>
        <taxon>Polyphaga</taxon>
        <taxon>Elateriformia</taxon>
        <taxon>Buprestoidea</taxon>
        <taxon>Buprestidae</taxon>
        <taxon>Agrilinae</taxon>
        <taxon>Agrilus</taxon>
    </lineage>
</organism>
<dbReference type="AlphaFoldDB" id="A0A1W4WK47"/>
<keyword evidence="2" id="KW-0732">Signal</keyword>
<dbReference type="Gene3D" id="3.20.20.80">
    <property type="entry name" value="Glycosidases"/>
    <property type="match status" value="1"/>
</dbReference>
<evidence type="ECO:0000313" key="6">
    <source>
        <dbReference type="Proteomes" id="UP000192223"/>
    </source>
</evidence>
<evidence type="ECO:0000256" key="2">
    <source>
        <dbReference type="SAM" id="SignalP"/>
    </source>
</evidence>
<dbReference type="InterPro" id="IPR024733">
    <property type="entry name" value="NAGLU_tim-barrel"/>
</dbReference>
<dbReference type="Pfam" id="PF12971">
    <property type="entry name" value="NAGLU_N"/>
    <property type="match status" value="1"/>
</dbReference>
<dbReference type="InterPro" id="IPR007781">
    <property type="entry name" value="NAGLU"/>
</dbReference>
<dbReference type="STRING" id="224129.A0A1W4WK47"/>
<evidence type="ECO:0000256" key="1">
    <source>
        <dbReference type="ARBA" id="ARBA00022801"/>
    </source>
</evidence>
<dbReference type="Pfam" id="PF12972">
    <property type="entry name" value="NAGLU_C"/>
    <property type="match status" value="1"/>
</dbReference>
<keyword evidence="6" id="KW-1185">Reference proteome</keyword>
<dbReference type="RefSeq" id="XP_018324294.1">
    <property type="nucleotide sequence ID" value="XM_018468792.1"/>
</dbReference>
<name>A0A1W4WK47_AGRPL</name>
<dbReference type="FunCoup" id="A0A1W4WK47">
    <property type="interactions" value="214"/>
</dbReference>
<dbReference type="InParanoid" id="A0A1W4WK47"/>
<evidence type="ECO:0000259" key="3">
    <source>
        <dbReference type="Pfam" id="PF05089"/>
    </source>
</evidence>
<dbReference type="GeneID" id="108736384"/>
<dbReference type="PANTHER" id="PTHR12872">
    <property type="entry name" value="ALPHA-N-ACETYLGLUCOSAMINIDASE"/>
    <property type="match status" value="1"/>
</dbReference>
<evidence type="ECO:0000259" key="5">
    <source>
        <dbReference type="Pfam" id="PF12972"/>
    </source>
</evidence>
<gene>
    <name evidence="7" type="primary">LOC108736384</name>
</gene>
<reference evidence="7" key="1">
    <citation type="submission" date="2025-08" db="UniProtKB">
        <authorList>
            <consortium name="RefSeq"/>
        </authorList>
    </citation>
    <scope>IDENTIFICATION</scope>
    <source>
        <tissue evidence="7">Entire body</tissue>
    </source>
</reference>
<evidence type="ECO:0000259" key="4">
    <source>
        <dbReference type="Pfam" id="PF12971"/>
    </source>
</evidence>
<dbReference type="OrthoDB" id="64736at2759"/>
<dbReference type="KEGG" id="apln:108736384"/>
<feature type="chain" id="PRO_5010698034" evidence="2">
    <location>
        <begin position="22"/>
        <end position="781"/>
    </location>
</feature>
<dbReference type="PANTHER" id="PTHR12872:SF1">
    <property type="entry name" value="ALPHA-N-ACETYLGLUCOSAMINIDASE"/>
    <property type="match status" value="1"/>
</dbReference>
<keyword evidence="1" id="KW-0378">Hydrolase</keyword>
<dbReference type="Pfam" id="PF05089">
    <property type="entry name" value="NAGLU"/>
    <property type="match status" value="1"/>
</dbReference>
<dbReference type="GO" id="GO:0016787">
    <property type="term" value="F:hydrolase activity"/>
    <property type="evidence" value="ECO:0007669"/>
    <property type="project" value="UniProtKB-KW"/>
</dbReference>
<feature type="domain" description="Alpha-N-acetylglucosaminidase N-terminal" evidence="4">
    <location>
        <begin position="43"/>
        <end position="123"/>
    </location>
</feature>
<evidence type="ECO:0000313" key="7">
    <source>
        <dbReference type="RefSeq" id="XP_018324294.1"/>
    </source>
</evidence>
<sequence>MCTKMSVTLLFMILIFKFVDGVQGSRSSAFNFHEEDAEKQQKATEELVKRILPDYFLYFKVSVVSNFSQDSFQIFSSGNGTVFITGRSGVDVASGLNYYLKYYCYCQISWQNKQLNLPKQLPAVNVTISYNDRFRYYQNICTSSYSFVWWNWSQWEKHIDWMALNGYNLVLAPNGQEFIWNLIYKEIGMTQQEIDEHFTGPAFLAWNRMGNLRKWGGPLSEFWHNRSFTLQTNTLSRMRSLGIVPVLPGFAGHVPRAFKRLFPTANLTKMEEWSNFNDSYSSPYLLDANDGLFETIGEKYYKNLNKFYGVVQNNNKTKNTMYSADVFNEMSPVSTDESYISSVGSGVYKTMVKNDPGAIWLMQGWLFVYDPFWTKERAKALVTSVPFGKMIILDLQSEQFPQYDRFDSYFGQPFIWCMLHNFGGTLGMYGSAHIINKEPIRARNETTMIGVGITAEGINQNYVIYDLMSEMSWRDEPVDLTEWFDNYSRRRYGQINMSANQTWQILKSTLYNFTGTERLRGKYSINSRPSLHLKDWMWYENSDLFHAFETFLDASDSLADSETYKHDIVDLTRQVLQILGDEYHKKIVKAYKSRYLIELKYLKQDILDLFTDLDLILASNENFLLGKWLKDAKNVADNPSEIAQFEYNARNQITLWGPNGEIVDYANKQWAGVVADYFEPRWEIYLSALEKSLSTGEAYNETETFEKMFFEVEQPFTISTKEYPSQATGNPVDIARYIRDKWTLDRIRKFNIEHEPDLRVSDSFISKLRDNNDNIEVTMLT</sequence>
<feature type="domain" description="Alpha-N-acetylglucosaminidase tim-barrel" evidence="3">
    <location>
        <begin position="135"/>
        <end position="474"/>
    </location>
</feature>
<accession>A0A1W4WK47</accession>
<dbReference type="InterPro" id="IPR024240">
    <property type="entry name" value="NAGLU_N"/>
</dbReference>
<dbReference type="Proteomes" id="UP000192223">
    <property type="component" value="Unplaced"/>
</dbReference>
<dbReference type="Gene3D" id="3.30.379.10">
    <property type="entry name" value="Chitobiase/beta-hexosaminidase domain 2-like"/>
    <property type="match status" value="1"/>
</dbReference>
<proteinExistence type="predicted"/>
<dbReference type="InterPro" id="IPR029018">
    <property type="entry name" value="Hex-like_dom2"/>
</dbReference>
<feature type="domain" description="Alpha-N-acetylglucosaminidase C-terminal" evidence="5">
    <location>
        <begin position="483"/>
        <end position="741"/>
    </location>
</feature>